<keyword evidence="6" id="KW-1185">Reference proteome</keyword>
<dbReference type="Pfam" id="PF06761">
    <property type="entry name" value="IcmF-related"/>
    <property type="match status" value="1"/>
</dbReference>
<dbReference type="InterPro" id="IPR010623">
    <property type="entry name" value="IcmF_C"/>
</dbReference>
<organism evidence="5 6">
    <name type="scientific">Xylophilus rhododendri</name>
    <dbReference type="NCBI Taxonomy" id="2697032"/>
    <lineage>
        <taxon>Bacteria</taxon>
        <taxon>Pseudomonadati</taxon>
        <taxon>Pseudomonadota</taxon>
        <taxon>Betaproteobacteria</taxon>
        <taxon>Burkholderiales</taxon>
        <taxon>Xylophilus</taxon>
    </lineage>
</organism>
<feature type="transmembrane region" description="Helical" evidence="1">
    <location>
        <begin position="7"/>
        <end position="28"/>
    </location>
</feature>
<dbReference type="KEGG" id="xyk:GT347_25060"/>
<evidence type="ECO:0000259" key="4">
    <source>
        <dbReference type="Pfam" id="PF14331"/>
    </source>
</evidence>
<feature type="transmembrane region" description="Helical" evidence="1">
    <location>
        <begin position="449"/>
        <end position="471"/>
    </location>
</feature>
<dbReference type="InterPro" id="IPR027417">
    <property type="entry name" value="P-loop_NTPase"/>
</dbReference>
<dbReference type="NCBIfam" id="TIGR03348">
    <property type="entry name" value="VI_IcmF"/>
    <property type="match status" value="1"/>
</dbReference>
<dbReference type="Gene3D" id="3.40.50.300">
    <property type="entry name" value="P-loop containing nucleotide triphosphate hydrolases"/>
    <property type="match status" value="1"/>
</dbReference>
<dbReference type="CDD" id="cd00882">
    <property type="entry name" value="Ras_like_GTPase"/>
    <property type="match status" value="1"/>
</dbReference>
<evidence type="ECO:0000256" key="1">
    <source>
        <dbReference type="SAM" id="Phobius"/>
    </source>
</evidence>
<reference evidence="5 6" key="1">
    <citation type="submission" date="2020-01" db="EMBL/GenBank/DDBJ databases">
        <title>Genome sequencing of strain KACC 21265.</title>
        <authorList>
            <person name="Heo J."/>
            <person name="Kim S.-J."/>
            <person name="Kim J.-S."/>
            <person name="Hong S.-B."/>
            <person name="Kwon S.-W."/>
        </authorList>
    </citation>
    <scope>NUCLEOTIDE SEQUENCE [LARGE SCALE GENOMIC DNA]</scope>
    <source>
        <strain evidence="5 6">KACC 21265</strain>
    </source>
</reference>
<evidence type="ECO:0000313" key="5">
    <source>
        <dbReference type="EMBL" id="QHJ00969.1"/>
    </source>
</evidence>
<dbReference type="AlphaFoldDB" id="A0A857JDW5"/>
<dbReference type="InterPro" id="IPR009612">
    <property type="entry name" value="IcmF-rel"/>
</dbReference>
<dbReference type="PANTHER" id="PTHR36153:SF1">
    <property type="entry name" value="TYPE VI SECRETION SYSTEM COMPONENT TSSM1"/>
    <property type="match status" value="1"/>
</dbReference>
<name>A0A857JDW5_9BURK</name>
<feature type="domain" description="Type VI secretion system IcmF C-terminal" evidence="2">
    <location>
        <begin position="1074"/>
        <end position="1173"/>
    </location>
</feature>
<dbReference type="Pfam" id="PF06744">
    <property type="entry name" value="IcmF_C"/>
    <property type="match status" value="1"/>
</dbReference>
<sequence>MKKFLQILLHPIALALYGLLALSALVWWVSPLIAFGENHPFDGMWTRLGVIALMVLVWLLIVGLRALRRKRANAELLQGLSGGGNKAGREAEQLDERFKEALTVLEDSAKQSGKRGFFKRGQYLYDLPWYIFIGAPGSGKTTALLNAGLTFPLAGKMGQAPVKGVGGTRNCDWWFTDEAVLIDTAGRYTLQQSDEKADASAWEKFLDLLKKSRPRRPINGVLLTLNVQDLLQQSPADRKEHAQRLRARLQELHERLGVRPPVYVLVTKSDLIAGFNETFGDFGKEERDQVWGFSFPYDPRGEDTPVQEFASEFAALEKRLRDRVLDRMESQQDPLKRAAIFSFPQQFAGLKGLMGGFLESVFDGGGQLEQRALLRGVYFTSGTQEGTPIDRVLGTLARTFGVDQKAASIASTRGKSFFLTRLLSEVVFTEQGLVGENRRAESSRKRRRVLGLATIAVLSLVLIAGWAMSWMRNKAYVDEVQARLSEVKSAVEALPPAGSTDVSALPQVLDKVAAAPKPTGYDIDHPPLLNTLGLYQGDYLQAGADIGYRHLLDRALLPRVAKRLEERLRAVDRNNLELAYEALKGYLMLYTPEHFDAEALKAWVTLDWDANLAGTLTPEQRAALATHLDAALAEGAPRALAPMDKTLVANVREMLVAYPLEYRVFSRLKRAQVGADFPEFSVASAGGPNAAQVFERASGQPITKGIPGLFTRDGYFKAFKGAVAKVANQLQDEQNWVLGVNAPAASLKAQAGTALGSIAASNGGEMGERVRRLYLQEYIKVWDDYLADVRLVRLGGLDRSLAVARVLAAPDSPLPAYLRAVARETQLADQAQKEAAAGSGLAKIDEKANKAKADMAALVGNKTDPNAKVAGAPLEALVDTHFAYLHRMVAGTPAPIDDVTKLFNEVFVQLNAVDAAQKSKSAPPPAAAGGGAAAKAAAALQPEPIKSMLMALGDAGASQSMNAERQGLSGDLKPVTDFCSRTIAGRYPFAQGSKSDVLPDDFGQFFGVGGMMDDFFARRLATIVDIGATPWVYKPLADGSKPPGGAALADFQRAAKIKEAFFRNGGKAPGFKVDLRVLEMPAGMSDITIDVDGQALKFAAGNTAAQTINWPSTRVASQIKLSAGGGATQMFEGPWALFRMLNAFEVQASPQPERFVVVLNLDGKKARMEVISSSAINPLRMREVAAFRCPDGL</sequence>
<accession>A0A857JDW5</accession>
<dbReference type="RefSeq" id="WP_160554778.1">
    <property type="nucleotide sequence ID" value="NZ_CP047650.1"/>
</dbReference>
<dbReference type="Proteomes" id="UP000464787">
    <property type="component" value="Chromosome"/>
</dbReference>
<keyword evidence="1" id="KW-1133">Transmembrane helix</keyword>
<protein>
    <submittedName>
        <fullName evidence="5">Type VI secretion system membrane subunit TssM</fullName>
    </submittedName>
</protein>
<feature type="transmembrane region" description="Helical" evidence="1">
    <location>
        <begin position="48"/>
        <end position="67"/>
    </location>
</feature>
<evidence type="ECO:0000259" key="2">
    <source>
        <dbReference type="Pfam" id="PF06744"/>
    </source>
</evidence>
<dbReference type="EMBL" id="CP047650">
    <property type="protein sequence ID" value="QHJ00969.1"/>
    <property type="molecule type" value="Genomic_DNA"/>
</dbReference>
<dbReference type="InterPro" id="IPR017731">
    <property type="entry name" value="TssM1-like"/>
</dbReference>
<evidence type="ECO:0000313" key="6">
    <source>
        <dbReference type="Proteomes" id="UP000464787"/>
    </source>
</evidence>
<dbReference type="SUPFAM" id="SSF52540">
    <property type="entry name" value="P-loop containing nucleoside triphosphate hydrolases"/>
    <property type="match status" value="1"/>
</dbReference>
<gene>
    <name evidence="5" type="primary">tssM</name>
    <name evidence="5" type="ORF">GT347_25060</name>
</gene>
<dbReference type="Pfam" id="PF14331">
    <property type="entry name" value="IcmF-related_N"/>
    <property type="match status" value="1"/>
</dbReference>
<proteinExistence type="predicted"/>
<feature type="domain" description="IcmF-related" evidence="3">
    <location>
        <begin position="507"/>
        <end position="826"/>
    </location>
</feature>
<feature type="domain" description="Type VI secretion system component TssM1 N-terminal" evidence="4">
    <location>
        <begin position="196"/>
        <end position="453"/>
    </location>
</feature>
<keyword evidence="1" id="KW-0812">Transmembrane</keyword>
<dbReference type="PANTHER" id="PTHR36153">
    <property type="entry name" value="INNER MEMBRANE PROTEIN-RELATED"/>
    <property type="match status" value="1"/>
</dbReference>
<dbReference type="InterPro" id="IPR053156">
    <property type="entry name" value="T6SS_TssM-like"/>
</dbReference>
<evidence type="ECO:0000259" key="3">
    <source>
        <dbReference type="Pfam" id="PF06761"/>
    </source>
</evidence>
<keyword evidence="1" id="KW-0472">Membrane</keyword>
<dbReference type="InterPro" id="IPR025743">
    <property type="entry name" value="TssM1_N"/>
</dbReference>